<dbReference type="InterPro" id="IPR036612">
    <property type="entry name" value="KH_dom_type_1_sf"/>
</dbReference>
<dbReference type="PANTHER" id="PTHR10288">
    <property type="entry name" value="KH DOMAIN CONTAINING RNA BINDING PROTEIN"/>
    <property type="match status" value="1"/>
</dbReference>
<feature type="region of interest" description="Disordered" evidence="3">
    <location>
        <begin position="1"/>
        <end position="171"/>
    </location>
</feature>
<evidence type="ECO:0000256" key="2">
    <source>
        <dbReference type="PROSITE-ProRule" id="PRU00117"/>
    </source>
</evidence>
<dbReference type="GO" id="GO:0003723">
    <property type="term" value="F:RNA binding"/>
    <property type="evidence" value="ECO:0007669"/>
    <property type="project" value="UniProtKB-UniRule"/>
</dbReference>
<dbReference type="InterPro" id="IPR004087">
    <property type="entry name" value="KH_dom"/>
</dbReference>
<keyword evidence="8" id="KW-1185">Reference proteome</keyword>
<dbReference type="SUPFAM" id="SSF54791">
    <property type="entry name" value="Eukaryotic type KH-domain (KH-domain type I)"/>
    <property type="match status" value="1"/>
</dbReference>
<keyword evidence="1" id="KW-0677">Repeat</keyword>
<feature type="domain" description="K Homology" evidence="4">
    <location>
        <begin position="167"/>
        <end position="233"/>
    </location>
</feature>
<protein>
    <submittedName>
        <fullName evidence="7">RanBP2-type domain-containing protein</fullName>
    </submittedName>
</protein>
<dbReference type="OrthoDB" id="5204190at2759"/>
<dbReference type="CDD" id="cd00105">
    <property type="entry name" value="KH-I"/>
    <property type="match status" value="2"/>
</dbReference>
<reference evidence="6" key="2">
    <citation type="submission" date="2024-04" db="EMBL/GenBank/DDBJ databases">
        <authorList>
            <person name="Chen Y."/>
            <person name="Shah S."/>
            <person name="Dougan E. K."/>
            <person name="Thang M."/>
            <person name="Chan C."/>
        </authorList>
    </citation>
    <scope>NUCLEOTIDE SEQUENCE [LARGE SCALE GENOMIC DNA]</scope>
</reference>
<dbReference type="Proteomes" id="UP001152797">
    <property type="component" value="Unassembled WGS sequence"/>
</dbReference>
<gene>
    <name evidence="5" type="ORF">C1SCF055_LOCUS2264</name>
</gene>
<dbReference type="PROSITE" id="PS50084">
    <property type="entry name" value="KH_TYPE_1"/>
    <property type="match status" value="2"/>
</dbReference>
<evidence type="ECO:0000259" key="4">
    <source>
        <dbReference type="SMART" id="SM00322"/>
    </source>
</evidence>
<dbReference type="EMBL" id="CAMXCT030000100">
    <property type="protein sequence ID" value="CAL4761121.1"/>
    <property type="molecule type" value="Genomic_DNA"/>
</dbReference>
<evidence type="ECO:0000256" key="1">
    <source>
        <dbReference type="ARBA" id="ARBA00022737"/>
    </source>
</evidence>
<dbReference type="SMART" id="SM00322">
    <property type="entry name" value="KH"/>
    <property type="match status" value="2"/>
</dbReference>
<dbReference type="EMBL" id="CAMXCT020000100">
    <property type="protein sequence ID" value="CAL1127184.1"/>
    <property type="molecule type" value="Genomic_DNA"/>
</dbReference>
<feature type="region of interest" description="Disordered" evidence="3">
    <location>
        <begin position="324"/>
        <end position="349"/>
    </location>
</feature>
<comment type="caution">
    <text evidence="5">The sequence shown here is derived from an EMBL/GenBank/DDBJ whole genome shotgun (WGS) entry which is preliminary data.</text>
</comment>
<dbReference type="EMBL" id="CAMXCT010000100">
    <property type="protein sequence ID" value="CAI3973809.1"/>
    <property type="molecule type" value="Genomic_DNA"/>
</dbReference>
<evidence type="ECO:0000313" key="8">
    <source>
        <dbReference type="Proteomes" id="UP001152797"/>
    </source>
</evidence>
<name>A0A9P1BHZ5_9DINO</name>
<proteinExistence type="predicted"/>
<sequence>MGGWGRRGDSRERSRDARPRDARDVRDVRDVRSSDRYGERGERYEQRGRVYSPPTERRERSSQHGRSSEARRSRSRRPDFEKTPPVREALPRRRRVPVVDQTEAAPGTTAAPKVKPLRKSKWDDRGDGGGANAVPDWVKDLEPRPVATPLPQNPSPHDGGPMVSRDSLRRKTMRLKSVQIRVLLGRGGENIKQICDRTNAEIKVDHDRISDEGDINITGDVVRAEALIRETLAQKGCPMDDELSQPVEDELLQVPGDMVGLFIGRGGEHIKAIRDACGGSLYIGVNPPPEGVGLHKIQIVGDQREKAREMVLLRLKEMWEAEAKKEAMPASRPPPQPAPRPAAVPMAPTTPKAPAMAVANVANFNSWGSWDDWSDWWGDGSHGSHGMQPGMFNAMTMAMGNGMASIGRRPPAPPAPQWMGETQPVVAEAPSPWREHGGTQVAEPVAEIEEENPWAGIVPECELPS</sequence>
<keyword evidence="2" id="KW-0694">RNA-binding</keyword>
<feature type="domain" description="K Homology" evidence="4">
    <location>
        <begin position="246"/>
        <end position="316"/>
    </location>
</feature>
<organism evidence="5">
    <name type="scientific">Cladocopium goreaui</name>
    <dbReference type="NCBI Taxonomy" id="2562237"/>
    <lineage>
        <taxon>Eukaryota</taxon>
        <taxon>Sar</taxon>
        <taxon>Alveolata</taxon>
        <taxon>Dinophyceae</taxon>
        <taxon>Suessiales</taxon>
        <taxon>Symbiodiniaceae</taxon>
        <taxon>Cladocopium</taxon>
    </lineage>
</organism>
<evidence type="ECO:0000256" key="3">
    <source>
        <dbReference type="SAM" id="MobiDB-lite"/>
    </source>
</evidence>
<feature type="compositionally biased region" description="Basic and acidic residues" evidence="3">
    <location>
        <begin position="1"/>
        <end position="48"/>
    </location>
</feature>
<dbReference type="Gene3D" id="3.30.1370.10">
    <property type="entry name" value="K Homology domain, type 1"/>
    <property type="match status" value="2"/>
</dbReference>
<dbReference type="AlphaFoldDB" id="A0A9P1BHZ5"/>
<evidence type="ECO:0000313" key="7">
    <source>
        <dbReference type="EMBL" id="CAL4761121.1"/>
    </source>
</evidence>
<feature type="compositionally biased region" description="Basic and acidic residues" evidence="3">
    <location>
        <begin position="55"/>
        <end position="91"/>
    </location>
</feature>
<dbReference type="Pfam" id="PF00013">
    <property type="entry name" value="KH_1"/>
    <property type="match status" value="2"/>
</dbReference>
<reference evidence="5" key="1">
    <citation type="submission" date="2022-10" db="EMBL/GenBank/DDBJ databases">
        <authorList>
            <person name="Chen Y."/>
            <person name="Dougan E. K."/>
            <person name="Chan C."/>
            <person name="Rhodes N."/>
            <person name="Thang M."/>
        </authorList>
    </citation>
    <scope>NUCLEOTIDE SEQUENCE</scope>
</reference>
<feature type="compositionally biased region" description="Pro residues" evidence="3">
    <location>
        <begin position="331"/>
        <end position="342"/>
    </location>
</feature>
<dbReference type="InterPro" id="IPR004088">
    <property type="entry name" value="KH_dom_type_1"/>
</dbReference>
<evidence type="ECO:0000313" key="6">
    <source>
        <dbReference type="EMBL" id="CAL1127184.1"/>
    </source>
</evidence>
<evidence type="ECO:0000313" key="5">
    <source>
        <dbReference type="EMBL" id="CAI3973809.1"/>
    </source>
</evidence>
<accession>A0A9P1BHZ5</accession>